<name>A0A7Y2Q166_9MICO</name>
<reference evidence="1 2" key="1">
    <citation type="submission" date="2020-05" db="EMBL/GenBank/DDBJ databases">
        <title>MicrobeNet Type strains.</title>
        <authorList>
            <person name="Nicholson A.C."/>
        </authorList>
    </citation>
    <scope>NUCLEOTIDE SEQUENCE [LARGE SCALE GENOMIC DNA]</scope>
    <source>
        <strain evidence="1 2">JCM 14282</strain>
    </source>
</reference>
<evidence type="ECO:0000313" key="2">
    <source>
        <dbReference type="Proteomes" id="UP000543598"/>
    </source>
</evidence>
<dbReference type="RefSeq" id="WP_167037097.1">
    <property type="nucleotide sequence ID" value="NZ_BAAANA010000001.1"/>
</dbReference>
<sequence length="89" mass="9443">MTPTAAEVLESAKTLSPAERAEIAEELVLTMHADDVDDAVRLAALRAAIDVAVRSADVGEAIRVPAGGTREFVRELGREATRLVDSRTA</sequence>
<dbReference type="Proteomes" id="UP000543598">
    <property type="component" value="Unassembled WGS sequence"/>
</dbReference>
<gene>
    <name evidence="1" type="ORF">HLA99_14615</name>
</gene>
<organism evidence="1 2">
    <name type="scientific">Microbacterium ulmi</name>
    <dbReference type="NCBI Taxonomy" id="179095"/>
    <lineage>
        <taxon>Bacteria</taxon>
        <taxon>Bacillati</taxon>
        <taxon>Actinomycetota</taxon>
        <taxon>Actinomycetes</taxon>
        <taxon>Micrococcales</taxon>
        <taxon>Microbacteriaceae</taxon>
        <taxon>Microbacterium</taxon>
    </lineage>
</organism>
<protein>
    <submittedName>
        <fullName evidence="1">Uncharacterized protein</fullName>
    </submittedName>
</protein>
<keyword evidence="2" id="KW-1185">Reference proteome</keyword>
<accession>A0A7Y2Q166</accession>
<dbReference type="AlphaFoldDB" id="A0A7Y2Q166"/>
<dbReference type="EMBL" id="JABEMB010000031">
    <property type="protein sequence ID" value="NNH05078.1"/>
    <property type="molecule type" value="Genomic_DNA"/>
</dbReference>
<comment type="caution">
    <text evidence="1">The sequence shown here is derived from an EMBL/GenBank/DDBJ whole genome shotgun (WGS) entry which is preliminary data.</text>
</comment>
<evidence type="ECO:0000313" key="1">
    <source>
        <dbReference type="EMBL" id="NNH05078.1"/>
    </source>
</evidence>
<proteinExistence type="predicted"/>